<dbReference type="EMBL" id="BKCJ010080163">
    <property type="protein sequence ID" value="GEW91647.1"/>
    <property type="molecule type" value="Genomic_DNA"/>
</dbReference>
<dbReference type="AlphaFoldDB" id="A0A699H0Y6"/>
<comment type="caution">
    <text evidence="1">The sequence shown here is derived from an EMBL/GenBank/DDBJ whole genome shotgun (WGS) entry which is preliminary data.</text>
</comment>
<name>A0A699H0Y6_TANCI</name>
<reference evidence="1" key="1">
    <citation type="journal article" date="2019" name="Sci. Rep.">
        <title>Draft genome of Tanacetum cinerariifolium, the natural source of mosquito coil.</title>
        <authorList>
            <person name="Yamashiro T."/>
            <person name="Shiraishi A."/>
            <person name="Satake H."/>
            <person name="Nakayama K."/>
        </authorList>
    </citation>
    <scope>NUCLEOTIDE SEQUENCE</scope>
</reference>
<proteinExistence type="predicted"/>
<evidence type="ECO:0008006" key="2">
    <source>
        <dbReference type="Google" id="ProtNLM"/>
    </source>
</evidence>
<sequence>MRDEHLSTILDTKSNEVIKSSVENLVLILSESEITSENKSECDVPVNEESSLIFMTLSNTLFDCNDDFTSSDDESLSNEDVPIENFKVYSNSIFDNEEIISTKIDPHHVNAESDLIESLFNHDTLIDSSPKFYFLLEEFSEIRLVKNLLYDNSSPRSPKEINVEIADMILESLSPSPIPVEDSDSQIEEIDLFLDTDDLMPPGIKNDEYDSEWDIHFLEELISNDIPSLPANESSNFYHHVDPSFPRPPPEPPDVEIVFDFEPDTGVLTSKVVEDISKQYILMPNFLPSLPTLCPNFDTLLPFSFENEDKVFKPGILSYLLVSHRDKIIFDFSANPMMMYGRDIPLLDVWRGHSSFGCPVSPFLSFLNKFKIASDLEVSRVSGFVHHPLEFQSFIYGNLIS</sequence>
<protein>
    <recommendedName>
        <fullName evidence="2">Reverse transcriptase domain-containing protein</fullName>
    </recommendedName>
</protein>
<gene>
    <name evidence="1" type="ORF">Tci_263623</name>
</gene>
<evidence type="ECO:0000313" key="1">
    <source>
        <dbReference type="EMBL" id="GEW91647.1"/>
    </source>
</evidence>
<accession>A0A699H0Y6</accession>
<organism evidence="1">
    <name type="scientific">Tanacetum cinerariifolium</name>
    <name type="common">Dalmatian daisy</name>
    <name type="synonym">Chrysanthemum cinerariifolium</name>
    <dbReference type="NCBI Taxonomy" id="118510"/>
    <lineage>
        <taxon>Eukaryota</taxon>
        <taxon>Viridiplantae</taxon>
        <taxon>Streptophyta</taxon>
        <taxon>Embryophyta</taxon>
        <taxon>Tracheophyta</taxon>
        <taxon>Spermatophyta</taxon>
        <taxon>Magnoliopsida</taxon>
        <taxon>eudicotyledons</taxon>
        <taxon>Gunneridae</taxon>
        <taxon>Pentapetalae</taxon>
        <taxon>asterids</taxon>
        <taxon>campanulids</taxon>
        <taxon>Asterales</taxon>
        <taxon>Asteraceae</taxon>
        <taxon>Asteroideae</taxon>
        <taxon>Anthemideae</taxon>
        <taxon>Anthemidinae</taxon>
        <taxon>Tanacetum</taxon>
    </lineage>
</organism>